<accession>A0A242WAG5</accession>
<dbReference type="Proteomes" id="UP000195152">
    <property type="component" value="Unassembled WGS sequence"/>
</dbReference>
<gene>
    <name evidence="1" type="ORF">BK699_09595</name>
</gene>
<sequence length="63" mass="7547">MKNIIRVNKKTNETEHVEIEYFLNFISSFNQRYEESLSSLIKGYVIQDNSFAFYIPELHDKLT</sequence>
<proteinExistence type="predicted"/>
<dbReference type="EMBL" id="NFCF01000063">
    <property type="protein sequence ID" value="OTW50793.1"/>
    <property type="molecule type" value="Genomic_DNA"/>
</dbReference>
<organism evidence="1 2">
    <name type="scientific">Bacillus thuringiensis serovar mexicanensis</name>
    <dbReference type="NCBI Taxonomy" id="180868"/>
    <lineage>
        <taxon>Bacteria</taxon>
        <taxon>Bacillati</taxon>
        <taxon>Bacillota</taxon>
        <taxon>Bacilli</taxon>
        <taxon>Bacillales</taxon>
        <taxon>Bacillaceae</taxon>
        <taxon>Bacillus</taxon>
        <taxon>Bacillus cereus group</taxon>
    </lineage>
</organism>
<name>A0A242WAG5_BACTU</name>
<dbReference type="AlphaFoldDB" id="A0A242WAG5"/>
<reference evidence="1 2" key="1">
    <citation type="submission" date="2016-10" db="EMBL/GenBank/DDBJ databases">
        <title>Comparative genomics of Bacillus thuringiensis reveals a path to pathogens against multiple invertebrate hosts.</title>
        <authorList>
            <person name="Zheng J."/>
            <person name="Gao Q."/>
            <person name="Liu H."/>
            <person name="Peng D."/>
            <person name="Ruan L."/>
            <person name="Sun M."/>
        </authorList>
    </citation>
    <scope>NUCLEOTIDE SEQUENCE [LARGE SCALE GENOMIC DNA]</scope>
    <source>
        <strain evidence="1">BGSC 4AC1</strain>
    </source>
</reference>
<comment type="caution">
    <text evidence="1">The sequence shown here is derived from an EMBL/GenBank/DDBJ whole genome shotgun (WGS) entry which is preliminary data.</text>
</comment>
<evidence type="ECO:0000313" key="2">
    <source>
        <dbReference type="Proteomes" id="UP000195152"/>
    </source>
</evidence>
<evidence type="ECO:0000313" key="1">
    <source>
        <dbReference type="EMBL" id="OTW50793.1"/>
    </source>
</evidence>
<protein>
    <submittedName>
        <fullName evidence="1">Uncharacterized protein</fullName>
    </submittedName>
</protein>